<dbReference type="PRINTS" id="PR00196">
    <property type="entry name" value="ANNEXIN"/>
</dbReference>
<dbReference type="InterPro" id="IPR037104">
    <property type="entry name" value="Annexin_sf"/>
</dbReference>
<comment type="function">
    <text evidence="12">Involved in reproduction of the worm. Involved in host-parasite interaction. Delivered into the host cell by means of parasite exosomes. Binds to acidic phospholipid membranes in a calcium-dependent manner in vitro. Causes aggregation of liposomes in the presence of calcium, but not in its absence. Likely to promote membrane fusion. May provide structural integrity within the tegument.</text>
</comment>
<sequence length="448" mass="49999">MLPNSNIGKSVQKTTSPTGLPQPFPGISPGGIPLNFTDFSTLVYQGFPQFYGGVLLQDYQDPSKSSEKQQPENRGSSPVSPTQNCSVEKHAAVSEQDKSELSLQSKPDSLQLHSGYTPPPPAPSFSGPNYSDAIKPTLQPYPKFEPKEDARKLHDAIKECGADETVIIDVLGHRTSEQRSEVLSEFKTIYDTELIKELSPELSGNFRDIMDALCLLPEDYDAVQMYAALRNGPAAYGTLIEILSSRTNAQINKAKCAYKKYFEGRDLVRDIARETSGQIRRILFGLAQGTRDETETVNMELVQKDVEELGGDAKEWMNKNYIALNRIIFSRSVPHIRAVIDQYSKATGNDIEEVIKSQLDGDLLECFLSVTRCIRNRPRFFADQLEKSVNRLGTDHDSLIRIIVTRSEIDMGYIKEEFLKDTGKSLESWILNGTKGDYQKTLLALISG</sequence>
<evidence type="ECO:0000313" key="16">
    <source>
        <dbReference type="EMBL" id="CAL5137206.1"/>
    </source>
</evidence>
<comment type="subunit">
    <text evidence="4">Homodimer.</text>
</comment>
<dbReference type="InterPro" id="IPR018252">
    <property type="entry name" value="Annexin_repeat_CS"/>
</dbReference>
<accession>A0AAV2TL79</accession>
<feature type="region of interest" description="Disordered" evidence="15">
    <location>
        <begin position="1"/>
        <end position="26"/>
    </location>
</feature>
<gene>
    <name evidence="16" type="ORF">CDAUBV1_LOCUS11463</name>
</gene>
<dbReference type="Gene3D" id="1.10.220.10">
    <property type="entry name" value="Annexin"/>
    <property type="match status" value="4"/>
</dbReference>
<dbReference type="FunFam" id="1.10.220.10:FF:000001">
    <property type="entry name" value="Annexin"/>
    <property type="match status" value="1"/>
</dbReference>
<dbReference type="PANTHER" id="PTHR10502:SF239">
    <property type="entry name" value="ANNEXIN A7"/>
    <property type="match status" value="1"/>
</dbReference>
<evidence type="ECO:0000256" key="4">
    <source>
        <dbReference type="ARBA" id="ARBA00011738"/>
    </source>
</evidence>
<evidence type="ECO:0000256" key="8">
    <source>
        <dbReference type="ARBA" id="ARBA00022837"/>
    </source>
</evidence>
<dbReference type="GO" id="GO:0005576">
    <property type="term" value="C:extracellular region"/>
    <property type="evidence" value="ECO:0007669"/>
    <property type="project" value="UniProtKB-SubCell"/>
</dbReference>
<dbReference type="PROSITE" id="PS51897">
    <property type="entry name" value="ANNEXIN_2"/>
    <property type="match status" value="4"/>
</dbReference>
<comment type="subcellular location">
    <subcellularLocation>
        <location evidence="1">Host cell</location>
    </subcellularLocation>
    <subcellularLocation>
        <location evidence="2">Secreted</location>
        <location evidence="2">Extracellular exosome</location>
    </subcellularLocation>
    <subcellularLocation>
        <location evidence="13">Tegument</location>
    </subcellularLocation>
</comment>
<comment type="function">
    <text evidence="11">Calcium/phospholipid-binding protein which promotes membrane fusion and is involved in exocytosis.</text>
</comment>
<dbReference type="GO" id="GO:0005737">
    <property type="term" value="C:cytoplasm"/>
    <property type="evidence" value="ECO:0007669"/>
    <property type="project" value="TreeGrafter"/>
</dbReference>
<evidence type="ECO:0000256" key="15">
    <source>
        <dbReference type="SAM" id="MobiDB-lite"/>
    </source>
</evidence>
<evidence type="ECO:0000256" key="5">
    <source>
        <dbReference type="ARBA" id="ARBA00022525"/>
    </source>
</evidence>
<evidence type="ECO:0000256" key="2">
    <source>
        <dbReference type="ARBA" id="ARBA00004550"/>
    </source>
</evidence>
<dbReference type="InterPro" id="IPR001464">
    <property type="entry name" value="Annexin"/>
</dbReference>
<dbReference type="PROSITE" id="PS00223">
    <property type="entry name" value="ANNEXIN_1"/>
    <property type="match status" value="1"/>
</dbReference>
<dbReference type="FunFam" id="1.10.220.10:FF:000002">
    <property type="entry name" value="Annexin"/>
    <property type="match status" value="1"/>
</dbReference>
<dbReference type="Pfam" id="PF00191">
    <property type="entry name" value="Annexin"/>
    <property type="match status" value="4"/>
</dbReference>
<dbReference type="GO" id="GO:0005544">
    <property type="term" value="F:calcium-dependent phospholipid binding"/>
    <property type="evidence" value="ECO:0007669"/>
    <property type="project" value="UniProtKB-KW"/>
</dbReference>
<keyword evidence="9 14" id="KW-0041">Annexin</keyword>
<evidence type="ECO:0000256" key="9">
    <source>
        <dbReference type="ARBA" id="ARBA00023216"/>
    </source>
</evidence>
<organism evidence="16 17">
    <name type="scientific">Calicophoron daubneyi</name>
    <name type="common">Rumen fluke</name>
    <name type="synonym">Paramphistomum daubneyi</name>
    <dbReference type="NCBI Taxonomy" id="300641"/>
    <lineage>
        <taxon>Eukaryota</taxon>
        <taxon>Metazoa</taxon>
        <taxon>Spiralia</taxon>
        <taxon>Lophotrochozoa</taxon>
        <taxon>Platyhelminthes</taxon>
        <taxon>Trematoda</taxon>
        <taxon>Digenea</taxon>
        <taxon>Plagiorchiida</taxon>
        <taxon>Pronocephalata</taxon>
        <taxon>Paramphistomoidea</taxon>
        <taxon>Paramphistomidae</taxon>
        <taxon>Calicophoron</taxon>
    </lineage>
</organism>
<evidence type="ECO:0000256" key="12">
    <source>
        <dbReference type="ARBA" id="ARBA00059330"/>
    </source>
</evidence>
<keyword evidence="5" id="KW-0964">Secreted</keyword>
<comment type="caution">
    <text evidence="16">The sequence shown here is derived from an EMBL/GenBank/DDBJ whole genome shotgun (WGS) entry which is preliminary data.</text>
</comment>
<protein>
    <recommendedName>
        <fullName evidence="14">Annexin</fullName>
    </recommendedName>
</protein>
<dbReference type="GO" id="GO:0005509">
    <property type="term" value="F:calcium ion binding"/>
    <property type="evidence" value="ECO:0007669"/>
    <property type="project" value="InterPro"/>
</dbReference>
<reference evidence="16" key="1">
    <citation type="submission" date="2024-06" db="EMBL/GenBank/DDBJ databases">
        <authorList>
            <person name="Liu X."/>
            <person name="Lenzi L."/>
            <person name="Haldenby T S."/>
            <person name="Uol C."/>
        </authorList>
    </citation>
    <scope>NUCLEOTIDE SEQUENCE</scope>
</reference>
<evidence type="ECO:0000256" key="6">
    <source>
        <dbReference type="ARBA" id="ARBA00022723"/>
    </source>
</evidence>
<dbReference type="GO" id="GO:0012506">
    <property type="term" value="C:vesicle membrane"/>
    <property type="evidence" value="ECO:0007669"/>
    <property type="project" value="TreeGrafter"/>
</dbReference>
<dbReference type="FunFam" id="1.10.220.10:FF:000005">
    <property type="entry name" value="Annexin"/>
    <property type="match status" value="1"/>
</dbReference>
<keyword evidence="6" id="KW-0479">Metal-binding</keyword>
<feature type="compositionally biased region" description="Polar residues" evidence="15">
    <location>
        <begin position="101"/>
        <end position="114"/>
    </location>
</feature>
<comment type="similarity">
    <text evidence="3 14">Belongs to the annexin family.</text>
</comment>
<evidence type="ECO:0000313" key="17">
    <source>
        <dbReference type="Proteomes" id="UP001497525"/>
    </source>
</evidence>
<dbReference type="GO" id="GO:0043657">
    <property type="term" value="C:host cell"/>
    <property type="evidence" value="ECO:0007669"/>
    <property type="project" value="UniProtKB-SubCell"/>
</dbReference>
<evidence type="ECO:0000256" key="10">
    <source>
        <dbReference type="ARBA" id="ARBA00023302"/>
    </source>
</evidence>
<dbReference type="PANTHER" id="PTHR10502">
    <property type="entry name" value="ANNEXIN"/>
    <property type="match status" value="1"/>
</dbReference>
<feature type="region of interest" description="Disordered" evidence="15">
    <location>
        <begin position="61"/>
        <end position="143"/>
    </location>
</feature>
<feature type="compositionally biased region" description="Basic and acidic residues" evidence="15">
    <location>
        <begin position="87"/>
        <end position="100"/>
    </location>
</feature>
<keyword evidence="7 14" id="KW-0677">Repeat</keyword>
<dbReference type="Proteomes" id="UP001497525">
    <property type="component" value="Unassembled WGS sequence"/>
</dbReference>
<evidence type="ECO:0000256" key="11">
    <source>
        <dbReference type="ARBA" id="ARBA00037210"/>
    </source>
</evidence>
<dbReference type="EMBL" id="CAXLJL010000378">
    <property type="protein sequence ID" value="CAL5137206.1"/>
    <property type="molecule type" value="Genomic_DNA"/>
</dbReference>
<feature type="compositionally biased region" description="Polar residues" evidence="15">
    <location>
        <begin position="1"/>
        <end position="19"/>
    </location>
</feature>
<comment type="domain">
    <text evidence="14">A pair of annexin repeats may form one binding site for calcium and phospholipid.</text>
</comment>
<evidence type="ECO:0000256" key="14">
    <source>
        <dbReference type="RuleBase" id="RU003540"/>
    </source>
</evidence>
<dbReference type="InterPro" id="IPR018502">
    <property type="entry name" value="Annexin_repeat"/>
</dbReference>
<evidence type="ECO:0000256" key="7">
    <source>
        <dbReference type="ARBA" id="ARBA00022737"/>
    </source>
</evidence>
<keyword evidence="10 14" id="KW-0111">Calcium/phospholipid-binding</keyword>
<dbReference type="SMART" id="SM00335">
    <property type="entry name" value="ANX"/>
    <property type="match status" value="4"/>
</dbReference>
<feature type="compositionally biased region" description="Polar residues" evidence="15">
    <location>
        <begin position="72"/>
        <end position="86"/>
    </location>
</feature>
<dbReference type="GO" id="GO:0001786">
    <property type="term" value="F:phosphatidylserine binding"/>
    <property type="evidence" value="ECO:0007669"/>
    <property type="project" value="TreeGrafter"/>
</dbReference>
<dbReference type="GO" id="GO:0005634">
    <property type="term" value="C:nucleus"/>
    <property type="evidence" value="ECO:0007669"/>
    <property type="project" value="TreeGrafter"/>
</dbReference>
<evidence type="ECO:0000256" key="13">
    <source>
        <dbReference type="ARBA" id="ARBA00060393"/>
    </source>
</evidence>
<dbReference type="SUPFAM" id="SSF47874">
    <property type="entry name" value="Annexin"/>
    <property type="match status" value="1"/>
</dbReference>
<proteinExistence type="inferred from homology"/>
<evidence type="ECO:0000256" key="3">
    <source>
        <dbReference type="ARBA" id="ARBA00007831"/>
    </source>
</evidence>
<keyword evidence="8 14" id="KW-0106">Calcium</keyword>
<dbReference type="AlphaFoldDB" id="A0AAV2TL79"/>
<dbReference type="GO" id="GO:0005886">
    <property type="term" value="C:plasma membrane"/>
    <property type="evidence" value="ECO:0007669"/>
    <property type="project" value="TreeGrafter"/>
</dbReference>
<evidence type="ECO:0000256" key="1">
    <source>
        <dbReference type="ARBA" id="ARBA00004340"/>
    </source>
</evidence>
<name>A0AAV2TL79_CALDB</name>